<dbReference type="RefSeq" id="WP_211802191.1">
    <property type="nucleotide sequence ID" value="NZ_JAGSCS010000014.1"/>
</dbReference>
<reference evidence="1" key="1">
    <citation type="submission" date="2021-04" db="EMBL/GenBank/DDBJ databases">
        <title>Proteiniclasticum sedimins sp. nov., an obligate anaerobic bacterium isolated from anaerobic sludge.</title>
        <authorList>
            <person name="Liu J."/>
        </authorList>
    </citation>
    <scope>NUCLEOTIDE SEQUENCE</scope>
    <source>
        <strain evidence="1">BAD-10</strain>
    </source>
</reference>
<accession>A0A941CQC0</accession>
<proteinExistence type="predicted"/>
<dbReference type="Proteomes" id="UP000675379">
    <property type="component" value="Unassembled WGS sequence"/>
</dbReference>
<keyword evidence="2" id="KW-1185">Reference proteome</keyword>
<name>A0A941CQC0_9CLOT</name>
<evidence type="ECO:0000313" key="2">
    <source>
        <dbReference type="Proteomes" id="UP000675379"/>
    </source>
</evidence>
<organism evidence="1 2">
    <name type="scientific">Proteiniclasticum sediminis</name>
    <dbReference type="NCBI Taxonomy" id="2804028"/>
    <lineage>
        <taxon>Bacteria</taxon>
        <taxon>Bacillati</taxon>
        <taxon>Bacillota</taxon>
        <taxon>Clostridia</taxon>
        <taxon>Eubacteriales</taxon>
        <taxon>Clostridiaceae</taxon>
        <taxon>Proteiniclasticum</taxon>
    </lineage>
</organism>
<comment type="caution">
    <text evidence="1">The sequence shown here is derived from an EMBL/GenBank/DDBJ whole genome shotgun (WGS) entry which is preliminary data.</text>
</comment>
<protein>
    <submittedName>
        <fullName evidence="1">Uncharacterized protein</fullName>
    </submittedName>
</protein>
<dbReference type="AlphaFoldDB" id="A0A941CQC0"/>
<evidence type="ECO:0000313" key="1">
    <source>
        <dbReference type="EMBL" id="MBR0576772.1"/>
    </source>
</evidence>
<dbReference type="EMBL" id="JAGSCS010000014">
    <property type="protein sequence ID" value="MBR0576772.1"/>
    <property type="molecule type" value="Genomic_DNA"/>
</dbReference>
<gene>
    <name evidence="1" type="ORF">KCG48_10550</name>
</gene>
<sequence length="78" mass="9110">MKYHNEVFNIKITPGEAGTYKLAVSIKSKYRRLLKIAKKTKSWKSQARIVKRIFKAIEDQRWIAEKLVKEGDPCQKSS</sequence>